<dbReference type="AlphaFoldDB" id="A0A833T3K0"/>
<comment type="caution">
    <text evidence="1">The sequence shown here is derived from an EMBL/GenBank/DDBJ whole genome shotgun (WGS) entry which is preliminary data.</text>
</comment>
<dbReference type="EMBL" id="WSZM01000038">
    <property type="protein sequence ID" value="KAF4045868.1"/>
    <property type="molecule type" value="Genomic_DNA"/>
</dbReference>
<evidence type="ECO:0000313" key="2">
    <source>
        <dbReference type="Proteomes" id="UP000602510"/>
    </source>
</evidence>
<evidence type="ECO:0000313" key="1">
    <source>
        <dbReference type="EMBL" id="KAF4045868.1"/>
    </source>
</evidence>
<name>A0A833T3K0_PHYIN</name>
<reference evidence="1" key="1">
    <citation type="submission" date="2020-04" db="EMBL/GenBank/DDBJ databases">
        <title>Hybrid Assembly of Korean Phytophthora infestans isolates.</title>
        <authorList>
            <person name="Prokchorchik M."/>
            <person name="Lee Y."/>
            <person name="Seo J."/>
            <person name="Cho J.-H."/>
            <person name="Park Y.-E."/>
            <person name="Jang D.-C."/>
            <person name="Im J.-S."/>
            <person name="Choi J.-G."/>
            <person name="Park H.-J."/>
            <person name="Lee G.-B."/>
            <person name="Lee Y.-G."/>
            <person name="Hong S.-Y."/>
            <person name="Cho K."/>
            <person name="Sohn K.H."/>
        </authorList>
    </citation>
    <scope>NUCLEOTIDE SEQUENCE</scope>
    <source>
        <strain evidence="1">KR_1_A1</strain>
    </source>
</reference>
<gene>
    <name evidence="1" type="ORF">GN244_ATG01700</name>
</gene>
<organism evidence="1 2">
    <name type="scientific">Phytophthora infestans</name>
    <name type="common">Potato late blight agent</name>
    <name type="synonym">Botrytis infestans</name>
    <dbReference type="NCBI Taxonomy" id="4787"/>
    <lineage>
        <taxon>Eukaryota</taxon>
        <taxon>Sar</taxon>
        <taxon>Stramenopiles</taxon>
        <taxon>Oomycota</taxon>
        <taxon>Peronosporomycetes</taxon>
        <taxon>Peronosporales</taxon>
        <taxon>Peronosporaceae</taxon>
        <taxon>Phytophthora</taxon>
    </lineage>
</organism>
<proteinExistence type="predicted"/>
<dbReference type="Proteomes" id="UP000602510">
    <property type="component" value="Unassembled WGS sequence"/>
</dbReference>
<keyword evidence="2" id="KW-1185">Reference proteome</keyword>
<protein>
    <submittedName>
        <fullName evidence="1">Uncharacterized protein</fullName>
    </submittedName>
</protein>
<sequence length="84" mass="9087">MESSTPMGSGWWSVGLLRGIEDTGDAVGCDIYHKLLEPIPVQQDIQSKGVKRLVWTGSIAVSLRISAIEEASDIEALSTRLDMA</sequence>
<accession>A0A833T3K0</accession>